<dbReference type="AlphaFoldDB" id="A0A849KH62"/>
<keyword evidence="1" id="KW-0805">Transcription regulation</keyword>
<evidence type="ECO:0000313" key="7">
    <source>
        <dbReference type="Proteomes" id="UP000552954"/>
    </source>
</evidence>
<dbReference type="RefSeq" id="WP_171560125.1">
    <property type="nucleotide sequence ID" value="NZ_JABFCS010000001.1"/>
</dbReference>
<feature type="DNA-binding region" description="H-T-H motif" evidence="4">
    <location>
        <begin position="33"/>
        <end position="52"/>
    </location>
</feature>
<keyword evidence="2 4" id="KW-0238">DNA-binding</keyword>
<reference evidence="6 7" key="2">
    <citation type="submission" date="2020-06" db="EMBL/GenBank/DDBJ databases">
        <title>Ramlibacter rhizophilus sp. nov., isolated from rhizosphere soil of national flower Mugunghwa from South Korea.</title>
        <authorList>
            <person name="Zheng-Fei Y."/>
            <person name="Huan T."/>
        </authorList>
    </citation>
    <scope>NUCLEOTIDE SEQUENCE [LARGE SCALE GENOMIC DNA]</scope>
    <source>
        <strain evidence="6 7">B156</strain>
    </source>
</reference>
<dbReference type="PROSITE" id="PS50977">
    <property type="entry name" value="HTH_TETR_2"/>
    <property type="match status" value="1"/>
</dbReference>
<dbReference type="SUPFAM" id="SSF46689">
    <property type="entry name" value="Homeodomain-like"/>
    <property type="match status" value="1"/>
</dbReference>
<dbReference type="InterPro" id="IPR050109">
    <property type="entry name" value="HTH-type_TetR-like_transc_reg"/>
</dbReference>
<evidence type="ECO:0000256" key="2">
    <source>
        <dbReference type="ARBA" id="ARBA00023125"/>
    </source>
</evidence>
<evidence type="ECO:0000256" key="3">
    <source>
        <dbReference type="ARBA" id="ARBA00023163"/>
    </source>
</evidence>
<keyword evidence="7" id="KW-1185">Reference proteome</keyword>
<dbReference type="EMBL" id="JABFCS010000001">
    <property type="protein sequence ID" value="NNU43981.1"/>
    <property type="molecule type" value="Genomic_DNA"/>
</dbReference>
<dbReference type="Proteomes" id="UP000552954">
    <property type="component" value="Unassembled WGS sequence"/>
</dbReference>
<dbReference type="Gene3D" id="1.10.357.10">
    <property type="entry name" value="Tetracycline Repressor, domain 2"/>
    <property type="match status" value="1"/>
</dbReference>
<dbReference type="InterPro" id="IPR036271">
    <property type="entry name" value="Tet_transcr_reg_TetR-rel_C_sf"/>
</dbReference>
<organism evidence="6 7">
    <name type="scientific">Ramlibacter montanisoli</name>
    <dbReference type="NCBI Taxonomy" id="2732512"/>
    <lineage>
        <taxon>Bacteria</taxon>
        <taxon>Pseudomonadati</taxon>
        <taxon>Pseudomonadota</taxon>
        <taxon>Betaproteobacteria</taxon>
        <taxon>Burkholderiales</taxon>
        <taxon>Comamonadaceae</taxon>
        <taxon>Ramlibacter</taxon>
    </lineage>
</organism>
<dbReference type="PANTHER" id="PTHR30055">
    <property type="entry name" value="HTH-TYPE TRANSCRIPTIONAL REGULATOR RUTR"/>
    <property type="match status" value="1"/>
</dbReference>
<dbReference type="PANTHER" id="PTHR30055:SF234">
    <property type="entry name" value="HTH-TYPE TRANSCRIPTIONAL REGULATOR BETI"/>
    <property type="match status" value="1"/>
</dbReference>
<evidence type="ECO:0000256" key="1">
    <source>
        <dbReference type="ARBA" id="ARBA00023015"/>
    </source>
</evidence>
<dbReference type="Gene3D" id="1.10.10.60">
    <property type="entry name" value="Homeodomain-like"/>
    <property type="match status" value="1"/>
</dbReference>
<dbReference type="InterPro" id="IPR041490">
    <property type="entry name" value="KstR2_TetR_C"/>
</dbReference>
<protein>
    <submittedName>
        <fullName evidence="6">TetR/AcrR family transcriptional regulator</fullName>
    </submittedName>
</protein>
<feature type="domain" description="HTH tetR-type" evidence="5">
    <location>
        <begin position="10"/>
        <end position="70"/>
    </location>
</feature>
<evidence type="ECO:0000259" key="5">
    <source>
        <dbReference type="PROSITE" id="PS50977"/>
    </source>
</evidence>
<reference evidence="6 7" key="1">
    <citation type="submission" date="2020-05" db="EMBL/GenBank/DDBJ databases">
        <authorList>
            <person name="Khan S.A."/>
            <person name="Jeon C.O."/>
            <person name="Chun B.H."/>
        </authorList>
    </citation>
    <scope>NUCLEOTIDE SEQUENCE [LARGE SCALE GENOMIC DNA]</scope>
    <source>
        <strain evidence="6 7">B156</strain>
    </source>
</reference>
<accession>A0A849KH62</accession>
<dbReference type="GO" id="GO:0003700">
    <property type="term" value="F:DNA-binding transcription factor activity"/>
    <property type="evidence" value="ECO:0007669"/>
    <property type="project" value="TreeGrafter"/>
</dbReference>
<evidence type="ECO:0000313" key="6">
    <source>
        <dbReference type="EMBL" id="NNU43981.1"/>
    </source>
</evidence>
<dbReference type="InterPro" id="IPR001647">
    <property type="entry name" value="HTH_TetR"/>
</dbReference>
<dbReference type="Pfam" id="PF17932">
    <property type="entry name" value="TetR_C_24"/>
    <property type="match status" value="1"/>
</dbReference>
<gene>
    <name evidence="6" type="ORF">HK415_13690</name>
</gene>
<proteinExistence type="predicted"/>
<evidence type="ECO:0000256" key="4">
    <source>
        <dbReference type="PROSITE-ProRule" id="PRU00335"/>
    </source>
</evidence>
<dbReference type="GO" id="GO:0000976">
    <property type="term" value="F:transcription cis-regulatory region binding"/>
    <property type="evidence" value="ECO:0007669"/>
    <property type="project" value="TreeGrafter"/>
</dbReference>
<dbReference type="SUPFAM" id="SSF48498">
    <property type="entry name" value="Tetracyclin repressor-like, C-terminal domain"/>
    <property type="match status" value="1"/>
</dbReference>
<sequence length="207" mass="23045">MGRGRHAGYDDQREMILERAAALFARGGYPGTSMNQVAEACGLSKATLYHYYRDKYELLVSIADGHVSRLQGIVDDALAQEKTPQGQMRVLIRRLVEEYASAQNEHRVLTEDVKFLQPEDRERILGKERDMVAAFARVVAALRPDLKEAAMSKPLTMLLFGMVNWMFTWMKPQGALAYEDMAPVVADLFLGGLQAVQVPAREAAAVG</sequence>
<dbReference type="Pfam" id="PF00440">
    <property type="entry name" value="TetR_N"/>
    <property type="match status" value="1"/>
</dbReference>
<name>A0A849KH62_9BURK</name>
<dbReference type="PRINTS" id="PR00455">
    <property type="entry name" value="HTHTETR"/>
</dbReference>
<comment type="caution">
    <text evidence="6">The sequence shown here is derived from an EMBL/GenBank/DDBJ whole genome shotgun (WGS) entry which is preliminary data.</text>
</comment>
<keyword evidence="3" id="KW-0804">Transcription</keyword>
<dbReference type="InterPro" id="IPR009057">
    <property type="entry name" value="Homeodomain-like_sf"/>
</dbReference>